<reference evidence="1 2" key="1">
    <citation type="journal article" date="2002" name="Genetika">
        <title>Phenogenetic characterization of a group of giant Phi KZ-like bacteriophages of Pseudomonas aeruginosa].</title>
        <authorList>
            <person name="Burkal'tseva M.V."/>
            <person name="Krylov V.N."/>
            <person name="Pleteneva E.A."/>
            <person name="Shaburova O.V."/>
            <person name="Krylov S.V."/>
            <person name="Volckaert G."/>
            <person name="Sykilinda N.N."/>
            <person name="Kurochkina L.P."/>
            <person name="Mesyanzhinov V.V."/>
        </authorList>
    </citation>
    <scope>NUCLEOTIDE SEQUENCE [LARGE SCALE GENOMIC DNA]</scope>
</reference>
<accession>Q2Z0S2</accession>
<dbReference type="GeneID" id="5176690"/>
<reference evidence="1 2" key="3">
    <citation type="journal article" date="2004" name="Bioinformatics">
        <title>PHIRE, a deterministic approach to reveal regulatory elements in bacteriophage genomes.</title>
        <authorList>
            <person name="Lavigne R."/>
            <person name="Sun W.D."/>
            <person name="Volckaert G."/>
        </authorList>
    </citation>
    <scope>NUCLEOTIDE SEQUENCE [LARGE SCALE GENOMIC DNA]</scope>
</reference>
<reference evidence="1 2" key="4">
    <citation type="journal article" date="2005" name="J. Mol. Biol.">
        <title>Genome comparison of Pseudomonas aeruginosa large phages.</title>
        <authorList>
            <person name="Hertveldt K."/>
            <person name="Lavigne R."/>
            <person name="Pleteneva E."/>
            <person name="Sernova N."/>
            <person name="Kurochkina L."/>
            <person name="Korchevskii R."/>
            <person name="Robben J."/>
            <person name="Mesyanzhinov V."/>
            <person name="Krylov V.N."/>
            <person name="Volckaert G."/>
        </authorList>
    </citation>
    <scope>NUCLEOTIDE SEQUENCE</scope>
</reference>
<protein>
    <submittedName>
        <fullName evidence="1">Uncharacterized protein</fullName>
    </submittedName>
</protein>
<reference evidence="1 2" key="2">
    <citation type="journal article" date="2003" name="Res. Microbiol.">
        <title>Myoviridae bacteriophages of Pseudomonas aeruginosa: a long and complex evolutionary pathway.</title>
        <authorList>
            <person name="Krylov V.N."/>
            <person name="Pleteneva E.A."/>
            <person name="Bourkalsteva M.V."/>
            <person name="Shaburova O.V."/>
            <person name="Volckaert G."/>
            <person name="Sykilinda N.N."/>
            <person name="Kurochkina L.P."/>
            <person name="Mesyanzhinov V.V."/>
        </authorList>
    </citation>
    <scope>NUCLEOTIDE SEQUENCE [LARGE SCALE GENOMIC DNA]</scope>
</reference>
<dbReference type="KEGG" id="vg:5176690"/>
<evidence type="ECO:0000313" key="2">
    <source>
        <dbReference type="Proteomes" id="UP000001239"/>
    </source>
</evidence>
<organism evidence="1 2">
    <name type="scientific">Pseudomonas phage EL</name>
    <dbReference type="NCBI Taxonomy" id="273133"/>
    <lineage>
        <taxon>Viruses</taxon>
        <taxon>Duplodnaviria</taxon>
        <taxon>Heunggongvirae</taxon>
        <taxon>Uroviricota</taxon>
        <taxon>Caudoviricetes</taxon>
        <taxon>Chimalliviridae</taxon>
        <taxon>Elvirus</taxon>
        <taxon>Elvirus EL</taxon>
    </lineage>
</organism>
<dbReference type="EMBL" id="AJ697969">
    <property type="protein sequence ID" value="CAG27253.1"/>
    <property type="molecule type" value="Genomic_DNA"/>
</dbReference>
<keyword evidence="2" id="KW-1185">Reference proteome</keyword>
<evidence type="ECO:0000313" key="1">
    <source>
        <dbReference type="EMBL" id="CAG27253.1"/>
    </source>
</evidence>
<dbReference type="Proteomes" id="UP000001239">
    <property type="component" value="Segment"/>
</dbReference>
<name>Q2Z0S2_9CAUD</name>
<dbReference type="RefSeq" id="YP_418192.1">
    <property type="nucleotide sequence ID" value="NC_007623.1"/>
</dbReference>
<proteinExistence type="predicted"/>
<sequence>MNTHQAKQGLAQRVETLRQKARRYARQAMCSLEPSYRQHYRQLSYEASRMADRLQRQL</sequence>